<evidence type="ECO:0000256" key="1">
    <source>
        <dbReference type="ARBA" id="ARBA00009374"/>
    </source>
</evidence>
<comment type="caution">
    <text evidence="8">The sequence shown here is derived from an EMBL/GenBank/DDBJ whole genome shotgun (WGS) entry which is preliminary data.</text>
</comment>
<feature type="zinc finger region" description="FLZ-type" evidence="4">
    <location>
        <begin position="15"/>
        <end position="59"/>
    </location>
</feature>
<dbReference type="PANTHER" id="PTHR46057:SF13">
    <property type="entry name" value="FLZ-TYPE DOMAIN-CONTAINING PROTEIN"/>
    <property type="match status" value="1"/>
</dbReference>
<dbReference type="GO" id="GO:0008270">
    <property type="term" value="F:zinc ion binding"/>
    <property type="evidence" value="ECO:0007669"/>
    <property type="project" value="UniProtKB-KW"/>
</dbReference>
<evidence type="ECO:0000313" key="8">
    <source>
        <dbReference type="EMBL" id="KAJ9558467.1"/>
    </source>
</evidence>
<keyword evidence="9" id="KW-1185">Reference proteome</keyword>
<evidence type="ECO:0000256" key="2">
    <source>
        <dbReference type="ARBA" id="ARBA00022723"/>
    </source>
</evidence>
<organism evidence="8 9">
    <name type="scientific">Centaurea solstitialis</name>
    <name type="common">yellow star-thistle</name>
    <dbReference type="NCBI Taxonomy" id="347529"/>
    <lineage>
        <taxon>Eukaryota</taxon>
        <taxon>Viridiplantae</taxon>
        <taxon>Streptophyta</taxon>
        <taxon>Embryophyta</taxon>
        <taxon>Tracheophyta</taxon>
        <taxon>Spermatophyta</taxon>
        <taxon>Magnoliopsida</taxon>
        <taxon>eudicotyledons</taxon>
        <taxon>Gunneridae</taxon>
        <taxon>Pentapetalae</taxon>
        <taxon>asterids</taxon>
        <taxon>campanulids</taxon>
        <taxon>Asterales</taxon>
        <taxon>Asteraceae</taxon>
        <taxon>Carduoideae</taxon>
        <taxon>Cardueae</taxon>
        <taxon>Centaureinae</taxon>
        <taxon>Centaurea</taxon>
    </lineage>
</organism>
<dbReference type="InterPro" id="IPR007650">
    <property type="entry name" value="Zf-FLZ_dom"/>
</dbReference>
<proteinExistence type="inferred from homology"/>
<reference evidence="8" key="1">
    <citation type="submission" date="2023-03" db="EMBL/GenBank/DDBJ databases">
        <title>Chromosome-scale reference genome and RAD-based genetic map of yellow starthistle (Centaurea solstitialis) reveal putative structural variation and QTLs associated with invader traits.</title>
        <authorList>
            <person name="Reatini B."/>
            <person name="Cang F.A."/>
            <person name="Jiang Q."/>
            <person name="Mckibben M.T.W."/>
            <person name="Barker M.S."/>
            <person name="Rieseberg L.H."/>
            <person name="Dlugosch K.M."/>
        </authorList>
    </citation>
    <scope>NUCLEOTIDE SEQUENCE</scope>
    <source>
        <strain evidence="8">CAN-66</strain>
        <tissue evidence="8">Leaf</tissue>
    </source>
</reference>
<evidence type="ECO:0000313" key="9">
    <source>
        <dbReference type="Proteomes" id="UP001172457"/>
    </source>
</evidence>
<dbReference type="Pfam" id="PF04570">
    <property type="entry name" value="zf-FLZ"/>
    <property type="match status" value="1"/>
</dbReference>
<dbReference type="PROSITE" id="PS51795">
    <property type="entry name" value="ZF_FLZ"/>
    <property type="match status" value="1"/>
</dbReference>
<dbReference type="InterPro" id="IPR044533">
    <property type="entry name" value="FLZ1/2/3"/>
</dbReference>
<evidence type="ECO:0000259" key="6">
    <source>
        <dbReference type="PROSITE" id="PS51795"/>
    </source>
</evidence>
<evidence type="ECO:0000313" key="7">
    <source>
        <dbReference type="EMBL" id="KAJ9558466.1"/>
    </source>
</evidence>
<sequence>MSSRMLSYTGGEDAHFLEACTLCSKSLGHNSDIFMYRGNNPFCSKECRQEQIEVDEAREKRWRVKKSSETTKKTTKASSVQTGTLLVA</sequence>
<comment type="similarity">
    <text evidence="1">Belongs to the FLZ family.</text>
</comment>
<dbReference type="EMBL" id="JARYMX010000003">
    <property type="protein sequence ID" value="KAJ9558467.1"/>
    <property type="molecule type" value="Genomic_DNA"/>
</dbReference>
<protein>
    <recommendedName>
        <fullName evidence="6">FLZ-type domain-containing protein</fullName>
    </recommendedName>
</protein>
<keyword evidence="3" id="KW-0863">Zinc-finger</keyword>
<feature type="domain" description="FLZ-type" evidence="6">
    <location>
        <begin position="15"/>
        <end position="59"/>
    </location>
</feature>
<evidence type="ECO:0000256" key="5">
    <source>
        <dbReference type="SAM" id="MobiDB-lite"/>
    </source>
</evidence>
<gene>
    <name evidence="7" type="ORF">OSB04_013080</name>
    <name evidence="8" type="ORF">OSB04_013081</name>
</gene>
<dbReference type="EMBL" id="JARYMX010000003">
    <property type="protein sequence ID" value="KAJ9558466.1"/>
    <property type="molecule type" value="Genomic_DNA"/>
</dbReference>
<evidence type="ECO:0000256" key="4">
    <source>
        <dbReference type="PROSITE-ProRule" id="PRU01131"/>
    </source>
</evidence>
<accession>A0AA38WF59</accession>
<evidence type="ECO:0000256" key="3">
    <source>
        <dbReference type="ARBA" id="ARBA00022771"/>
    </source>
</evidence>
<dbReference type="PANTHER" id="PTHR46057">
    <property type="entry name" value="FCS-LIKE ZINC FINGER 1-RELATED"/>
    <property type="match status" value="1"/>
</dbReference>
<name>A0AA38WF59_9ASTR</name>
<feature type="region of interest" description="Disordered" evidence="5">
    <location>
        <begin position="64"/>
        <end position="88"/>
    </location>
</feature>
<dbReference type="Proteomes" id="UP001172457">
    <property type="component" value="Chromosome 3"/>
</dbReference>
<dbReference type="AlphaFoldDB" id="A0AA38WF59"/>
<keyword evidence="3" id="KW-0862">Zinc</keyword>
<keyword evidence="2" id="KW-0479">Metal-binding</keyword>